<sequence>MAYRLDKPQFLQPVRRLSAVALCGALAGTVLSCQRLPHGREPTDPRPAPPSASVPETSEAQDTTCPQPPADFVPTLVPPPPELFWEQFDFRIRSIATDAETVRFVSPGQDFVFCRGDRVWQIFPSTWKRAPEQDWESYSAELADPPFATIELDGRTYRYRVLLDPNPFSDVQGVRERAVFELQTPDSDALRRTVLYTQAEVERSGGLGMGIPRVTAAEITPAGDRLVWSIAFSQGEGDTGIATLASYTPGENALVLLQPEAIADQQITDVAIASTEIVAMLRP</sequence>
<dbReference type="PROSITE" id="PS51257">
    <property type="entry name" value="PROKAR_LIPOPROTEIN"/>
    <property type="match status" value="1"/>
</dbReference>
<name>U5DNN2_9CHRO</name>
<proteinExistence type="predicted"/>
<feature type="region of interest" description="Disordered" evidence="1">
    <location>
        <begin position="36"/>
        <end position="71"/>
    </location>
</feature>
<gene>
    <name evidence="2" type="ORF">KR51_00007880</name>
</gene>
<dbReference type="EMBL" id="ASSJ01000017">
    <property type="protein sequence ID" value="ERN42477.1"/>
    <property type="molecule type" value="Genomic_DNA"/>
</dbReference>
<dbReference type="AlphaFoldDB" id="U5DNN2"/>
<dbReference type="Proteomes" id="UP000016960">
    <property type="component" value="Unassembled WGS sequence"/>
</dbReference>
<comment type="caution">
    <text evidence="2">The sequence shown here is derived from an EMBL/GenBank/DDBJ whole genome shotgun (WGS) entry which is preliminary data.</text>
</comment>
<feature type="compositionally biased region" description="Polar residues" evidence="1">
    <location>
        <begin position="54"/>
        <end position="65"/>
    </location>
</feature>
<keyword evidence="3" id="KW-1185">Reference proteome</keyword>
<organism evidence="2 3">
    <name type="scientific">Rubidibacter lacunae KORDI 51-2</name>
    <dbReference type="NCBI Taxonomy" id="582515"/>
    <lineage>
        <taxon>Bacteria</taxon>
        <taxon>Bacillati</taxon>
        <taxon>Cyanobacteriota</taxon>
        <taxon>Cyanophyceae</taxon>
        <taxon>Oscillatoriophycideae</taxon>
        <taxon>Chroococcales</taxon>
        <taxon>Aphanothecaceae</taxon>
        <taxon>Rubidibacter</taxon>
    </lineage>
</organism>
<evidence type="ECO:0000313" key="3">
    <source>
        <dbReference type="Proteomes" id="UP000016960"/>
    </source>
</evidence>
<evidence type="ECO:0000313" key="2">
    <source>
        <dbReference type="EMBL" id="ERN42477.1"/>
    </source>
</evidence>
<dbReference type="eggNOG" id="ENOG502ZAIW">
    <property type="taxonomic scope" value="Bacteria"/>
</dbReference>
<dbReference type="STRING" id="582515.KR51_00007880"/>
<reference evidence="2 3" key="1">
    <citation type="submission" date="2013-05" db="EMBL/GenBank/DDBJ databases">
        <title>Draft genome sequence of Rubidibacter lacunae KORDI 51-2.</title>
        <authorList>
            <person name="Choi D.H."/>
            <person name="Noh J.H."/>
            <person name="Kwon K.-K."/>
            <person name="Lee J.-H."/>
            <person name="Ryu J.-Y."/>
        </authorList>
    </citation>
    <scope>NUCLEOTIDE SEQUENCE [LARGE SCALE GENOMIC DNA]</scope>
    <source>
        <strain evidence="2 3">KORDI 51-2</strain>
    </source>
</reference>
<protein>
    <submittedName>
        <fullName evidence="2">Uncharacterized protein</fullName>
    </submittedName>
</protein>
<dbReference type="InParanoid" id="U5DNN2"/>
<evidence type="ECO:0000256" key="1">
    <source>
        <dbReference type="SAM" id="MobiDB-lite"/>
    </source>
</evidence>
<accession>U5DNN2</accession>